<evidence type="ECO:0008006" key="3">
    <source>
        <dbReference type="Google" id="ProtNLM"/>
    </source>
</evidence>
<organism evidence="1 2">
    <name type="scientific">Aureibaculum flavum</name>
    <dbReference type="NCBI Taxonomy" id="2795986"/>
    <lineage>
        <taxon>Bacteria</taxon>
        <taxon>Pseudomonadati</taxon>
        <taxon>Bacteroidota</taxon>
        <taxon>Flavobacteriia</taxon>
        <taxon>Flavobacteriales</taxon>
        <taxon>Flavobacteriaceae</taxon>
        <taxon>Aureibaculum</taxon>
    </lineage>
</organism>
<proteinExistence type="predicted"/>
<dbReference type="Proteomes" id="UP000623301">
    <property type="component" value="Unassembled WGS sequence"/>
</dbReference>
<comment type="caution">
    <text evidence="1">The sequence shown here is derived from an EMBL/GenBank/DDBJ whole genome shotgun (WGS) entry which is preliminary data.</text>
</comment>
<gene>
    <name evidence="1" type="ORF">JBL43_10445</name>
</gene>
<name>A0ABS0WRS3_9FLAO</name>
<evidence type="ECO:0000313" key="2">
    <source>
        <dbReference type="Proteomes" id="UP000623301"/>
    </source>
</evidence>
<sequence>MRKISYIKPLIIILILTLTNCSLDKHNFPLEKRYWDVDDYNNAVREYKFGFKNDDKLPTFDNPETRIIVQKFTDEENYKVVLDDNELGIKHRNDIAEKFFNEWREMTNLYNALDRKDKYLYDKEMIAVWHFGLGLQLKYFNLGNRQIRENADDPNSYSTKNRINSNISTLISNYTNYINRINEEKAFSDEGKVKLAEGIDKYFIELISLYPDANYSGMKKKANLMLKKSNSDKIKSSLTKLIKEIKAKSDEKKRAEKEKLEKAIN</sequence>
<dbReference type="RefSeq" id="WP_198841381.1">
    <property type="nucleotide sequence ID" value="NZ_JAEHFJ010000004.1"/>
</dbReference>
<reference evidence="1 2" key="1">
    <citation type="submission" date="2020-12" db="EMBL/GenBank/DDBJ databases">
        <title>Aureibaculum luteum sp. nov. and Aureibaculum flavum sp. nov., novel members of the family Flavobacteriaceae isolated from Antarctic intertidal sediments.</title>
        <authorList>
            <person name="He X."/>
            <person name="Zhang X."/>
        </authorList>
    </citation>
    <scope>NUCLEOTIDE SEQUENCE [LARGE SCALE GENOMIC DNA]</scope>
    <source>
        <strain evidence="1 2">A20</strain>
    </source>
</reference>
<dbReference type="EMBL" id="JAEHFJ010000004">
    <property type="protein sequence ID" value="MBJ2174656.1"/>
    <property type="molecule type" value="Genomic_DNA"/>
</dbReference>
<accession>A0ABS0WRS3</accession>
<protein>
    <recommendedName>
        <fullName evidence="3">Lipoprotein</fullName>
    </recommendedName>
</protein>
<evidence type="ECO:0000313" key="1">
    <source>
        <dbReference type="EMBL" id="MBJ2174656.1"/>
    </source>
</evidence>
<keyword evidence="2" id="KW-1185">Reference proteome</keyword>